<evidence type="ECO:0000256" key="2">
    <source>
        <dbReference type="ARBA" id="ARBA00004555"/>
    </source>
</evidence>
<dbReference type="SUPFAM" id="SSF49348">
    <property type="entry name" value="Clathrin adaptor appendage domain"/>
    <property type="match status" value="1"/>
</dbReference>
<evidence type="ECO:0000313" key="12">
    <source>
        <dbReference type="Proteomes" id="UP000314982"/>
    </source>
</evidence>
<evidence type="ECO:0000256" key="4">
    <source>
        <dbReference type="ARBA" id="ARBA00022448"/>
    </source>
</evidence>
<dbReference type="InterPro" id="IPR008152">
    <property type="entry name" value="Clathrin_a/b/g-adaptin_app_Ig"/>
</dbReference>
<evidence type="ECO:0000259" key="10">
    <source>
        <dbReference type="PROSITE" id="PS50180"/>
    </source>
</evidence>
<dbReference type="InterPro" id="IPR013041">
    <property type="entry name" value="Clathrin_app_Ig-like_sf"/>
</dbReference>
<sequence>MMLNWNLLRVRIQIINHHNGTSVLHTSVVLLTEMCERSPDMLLHFRKLVPQLVRILKNLIMSGYSPEHDVSGISDPFLQVRILRLLRILGRSDDDSSEAMNDILAQVATNTETSKNVGNAILYETVLTIMDIKSESGLRVLAINILGRFLLNNDKNIRYVALTSLLKTVQTDHNAVQRHRSTIVDCLKDLDVSIKRRAMELSFALVNGNNIRGMMKELLYFLDSCDPEFKADCASGVFLAAEKYAPSKRWHIDTIMRVLTTAGSYVRDDSVPNLIQLITNSVEMHAYTVQRLYKALLDDISQQPLVQVSSWCIGEYGDLLVSGQCEEEEPIQVTEDEVLDVLEGLLVSNLSTPVTRGYSLTAIMKLSTRFSSVCLKISSRIKKVVSIYGSSIDVELQQRAVEYNALFKKYDHMRPALLERMPIMEKTASNGPTEIVQTNGETEPSVPDTKHPPLVTQPANQVTARSHDISVFTIDGSFFVTDDVFKNGLKIEFTFERANPNPNIAVITIHATNTTEDDMTEFVFQAAVPKRHLVQRAPIEFSSTLSSSYCFNKRLSHDLQQQLRMRVKLTYTHKGSPVQDLAEVNNFPPQSWQ</sequence>
<dbReference type="InterPro" id="IPR050840">
    <property type="entry name" value="Adaptor_Complx_Large_Subunit"/>
</dbReference>
<evidence type="ECO:0000256" key="7">
    <source>
        <dbReference type="ARBA" id="ARBA00023136"/>
    </source>
</evidence>
<dbReference type="GeneTree" id="ENSGT00950000182838"/>
<keyword evidence="6" id="KW-0333">Golgi apparatus</keyword>
<dbReference type="GO" id="GO:0030659">
    <property type="term" value="C:cytoplasmic vesicle membrane"/>
    <property type="evidence" value="ECO:0007669"/>
    <property type="project" value="UniProtKB-SubCell"/>
</dbReference>
<evidence type="ECO:0000256" key="9">
    <source>
        <dbReference type="ARBA" id="ARBA00029433"/>
    </source>
</evidence>
<reference evidence="12" key="1">
    <citation type="submission" date="2018-06" db="EMBL/GenBank/DDBJ databases">
        <title>Genome assembly of Danube salmon.</title>
        <authorList>
            <person name="Macqueen D.J."/>
            <person name="Gundappa M.K."/>
        </authorList>
    </citation>
    <scope>NUCLEOTIDE SEQUENCE [LARGE SCALE GENOMIC DNA]</scope>
</reference>
<dbReference type="Pfam" id="PF01602">
    <property type="entry name" value="Adaptin_N"/>
    <property type="match status" value="1"/>
</dbReference>
<evidence type="ECO:0000256" key="3">
    <source>
        <dbReference type="ARBA" id="ARBA00006613"/>
    </source>
</evidence>
<accession>A0A4W5LMP3</accession>
<dbReference type="InterPro" id="IPR002553">
    <property type="entry name" value="Clathrin/coatomer_adapt-like_N"/>
</dbReference>
<dbReference type="GO" id="GO:0005794">
    <property type="term" value="C:Golgi apparatus"/>
    <property type="evidence" value="ECO:0007669"/>
    <property type="project" value="UniProtKB-SubCell"/>
</dbReference>
<dbReference type="Proteomes" id="UP000314982">
    <property type="component" value="Unassembled WGS sequence"/>
</dbReference>
<keyword evidence="8" id="KW-0968">Cytoplasmic vesicle</keyword>
<dbReference type="GO" id="GO:0006886">
    <property type="term" value="P:intracellular protein transport"/>
    <property type="evidence" value="ECO:0007669"/>
    <property type="project" value="InterPro"/>
</dbReference>
<dbReference type="Gene3D" id="2.60.40.1230">
    <property type="match status" value="1"/>
</dbReference>
<comment type="subcellular location">
    <subcellularLocation>
        <location evidence="1">Cytoplasmic vesicle membrane</location>
    </subcellularLocation>
    <subcellularLocation>
        <location evidence="9">Endomembrane system</location>
        <topology evidence="9">Peripheral membrane protein</topology>
        <orientation evidence="9">Cytoplasmic side</orientation>
    </subcellularLocation>
    <subcellularLocation>
        <location evidence="2">Golgi apparatus</location>
    </subcellularLocation>
</comment>
<evidence type="ECO:0000256" key="6">
    <source>
        <dbReference type="ARBA" id="ARBA00023034"/>
    </source>
</evidence>
<keyword evidence="7" id="KW-0472">Membrane</keyword>
<dbReference type="GO" id="GO:0030117">
    <property type="term" value="C:membrane coat"/>
    <property type="evidence" value="ECO:0007669"/>
    <property type="project" value="InterPro"/>
</dbReference>
<reference evidence="11" key="2">
    <citation type="submission" date="2025-08" db="UniProtKB">
        <authorList>
            <consortium name="Ensembl"/>
        </authorList>
    </citation>
    <scope>IDENTIFICATION</scope>
</reference>
<dbReference type="AlphaFoldDB" id="A0A4W5LMP3"/>
<proteinExistence type="inferred from homology"/>
<keyword evidence="4" id="KW-0813">Transport</keyword>
<dbReference type="InterPro" id="IPR016024">
    <property type="entry name" value="ARM-type_fold"/>
</dbReference>
<dbReference type="SMART" id="SM00809">
    <property type="entry name" value="Alpha_adaptinC2"/>
    <property type="match status" value="1"/>
</dbReference>
<dbReference type="InterPro" id="IPR008153">
    <property type="entry name" value="GAE_dom"/>
</dbReference>
<evidence type="ECO:0000256" key="8">
    <source>
        <dbReference type="ARBA" id="ARBA00023329"/>
    </source>
</evidence>
<dbReference type="PROSITE" id="PS50180">
    <property type="entry name" value="GAE"/>
    <property type="match status" value="1"/>
</dbReference>
<dbReference type="SUPFAM" id="SSF48371">
    <property type="entry name" value="ARM repeat"/>
    <property type="match status" value="1"/>
</dbReference>
<dbReference type="GO" id="GO:0016192">
    <property type="term" value="P:vesicle-mediated transport"/>
    <property type="evidence" value="ECO:0007669"/>
    <property type="project" value="InterPro"/>
</dbReference>
<dbReference type="FunFam" id="1.25.10.10:FF:000030">
    <property type="entry name" value="AP-1 complex subunit gamma"/>
    <property type="match status" value="1"/>
</dbReference>
<evidence type="ECO:0000256" key="1">
    <source>
        <dbReference type="ARBA" id="ARBA00004156"/>
    </source>
</evidence>
<dbReference type="InterPro" id="IPR011989">
    <property type="entry name" value="ARM-like"/>
</dbReference>
<protein>
    <submittedName>
        <fullName evidence="11">Adaptor related protein complex 1 subunit gamma 1</fullName>
    </submittedName>
</protein>
<evidence type="ECO:0000256" key="5">
    <source>
        <dbReference type="ARBA" id="ARBA00022927"/>
    </source>
</evidence>
<evidence type="ECO:0000313" key="11">
    <source>
        <dbReference type="Ensembl" id="ENSHHUP00000027158.1"/>
    </source>
</evidence>
<keyword evidence="12" id="KW-1185">Reference proteome</keyword>
<dbReference type="PANTHER" id="PTHR22780">
    <property type="entry name" value="ADAPTIN, ALPHA/GAMMA/EPSILON"/>
    <property type="match status" value="1"/>
</dbReference>
<dbReference type="Gene3D" id="1.25.10.10">
    <property type="entry name" value="Leucine-rich Repeat Variant"/>
    <property type="match status" value="1"/>
</dbReference>
<dbReference type="Pfam" id="PF02883">
    <property type="entry name" value="Alpha_adaptinC2"/>
    <property type="match status" value="1"/>
</dbReference>
<reference evidence="11" key="3">
    <citation type="submission" date="2025-09" db="UniProtKB">
        <authorList>
            <consortium name="Ensembl"/>
        </authorList>
    </citation>
    <scope>IDENTIFICATION</scope>
</reference>
<name>A0A4W5LMP3_9TELE</name>
<keyword evidence="5" id="KW-0653">Protein transport</keyword>
<feature type="domain" description="GAE" evidence="10">
    <location>
        <begin position="476"/>
        <end position="588"/>
    </location>
</feature>
<comment type="similarity">
    <text evidence="3">Belongs to the adaptor complexes large subunit family.</text>
</comment>
<dbReference type="Ensembl" id="ENSHHUT00000028235.1">
    <property type="protein sequence ID" value="ENSHHUP00000027158.1"/>
    <property type="gene ID" value="ENSHHUG00000017169.1"/>
</dbReference>
<organism evidence="11 12">
    <name type="scientific">Hucho hucho</name>
    <name type="common">huchen</name>
    <dbReference type="NCBI Taxonomy" id="62062"/>
    <lineage>
        <taxon>Eukaryota</taxon>
        <taxon>Metazoa</taxon>
        <taxon>Chordata</taxon>
        <taxon>Craniata</taxon>
        <taxon>Vertebrata</taxon>
        <taxon>Euteleostomi</taxon>
        <taxon>Actinopterygii</taxon>
        <taxon>Neopterygii</taxon>
        <taxon>Teleostei</taxon>
        <taxon>Protacanthopterygii</taxon>
        <taxon>Salmoniformes</taxon>
        <taxon>Salmonidae</taxon>
        <taxon>Salmoninae</taxon>
        <taxon>Hucho</taxon>
    </lineage>
</organism>